<dbReference type="SUPFAM" id="SSF88946">
    <property type="entry name" value="Sigma2 domain of RNA polymerase sigma factors"/>
    <property type="match status" value="1"/>
</dbReference>
<dbReference type="Gene3D" id="1.10.10.10">
    <property type="entry name" value="Winged helix-like DNA-binding domain superfamily/Winged helix DNA-binding domain"/>
    <property type="match status" value="1"/>
</dbReference>
<dbReference type="Proteomes" id="UP001165079">
    <property type="component" value="Unassembled WGS sequence"/>
</dbReference>
<dbReference type="InterPro" id="IPR013324">
    <property type="entry name" value="RNA_pol_sigma_r3/r4-like"/>
</dbReference>
<dbReference type="EMBL" id="BSTX01000001">
    <property type="protein sequence ID" value="GLZ76379.1"/>
    <property type="molecule type" value="Genomic_DNA"/>
</dbReference>
<dbReference type="InterPro" id="IPR013249">
    <property type="entry name" value="RNA_pol_sigma70_r4_t2"/>
</dbReference>
<protein>
    <submittedName>
        <fullName evidence="9">RNA polymerase sigma factor</fullName>
    </submittedName>
</protein>
<comment type="similarity">
    <text evidence="1">Belongs to the sigma-70 factor family. ECF subfamily.</text>
</comment>
<keyword evidence="4" id="KW-0731">Sigma factor</keyword>
<evidence type="ECO:0000256" key="5">
    <source>
        <dbReference type="ARBA" id="ARBA00023163"/>
    </source>
</evidence>
<feature type="region of interest" description="Disordered" evidence="6">
    <location>
        <begin position="147"/>
        <end position="167"/>
    </location>
</feature>
<dbReference type="GO" id="GO:0016987">
    <property type="term" value="F:sigma factor activity"/>
    <property type="evidence" value="ECO:0007669"/>
    <property type="project" value="UniProtKB-KW"/>
</dbReference>
<dbReference type="InterPro" id="IPR032710">
    <property type="entry name" value="NTF2-like_dom_sf"/>
</dbReference>
<dbReference type="InterPro" id="IPR007627">
    <property type="entry name" value="RNA_pol_sigma70_r2"/>
</dbReference>
<dbReference type="InterPro" id="IPR036388">
    <property type="entry name" value="WH-like_DNA-bd_sf"/>
</dbReference>
<feature type="domain" description="RNA polymerase sigma-70 region 2" evidence="7">
    <location>
        <begin position="7"/>
        <end position="71"/>
    </location>
</feature>
<dbReference type="SUPFAM" id="SSF54427">
    <property type="entry name" value="NTF2-like"/>
    <property type="match status" value="1"/>
</dbReference>
<evidence type="ECO:0000256" key="6">
    <source>
        <dbReference type="SAM" id="MobiDB-lite"/>
    </source>
</evidence>
<dbReference type="GO" id="GO:0006352">
    <property type="term" value="P:DNA-templated transcription initiation"/>
    <property type="evidence" value="ECO:0007669"/>
    <property type="project" value="InterPro"/>
</dbReference>
<organism evidence="9 10">
    <name type="scientific">Actinorhabdospora filicis</name>
    <dbReference type="NCBI Taxonomy" id="1785913"/>
    <lineage>
        <taxon>Bacteria</taxon>
        <taxon>Bacillati</taxon>
        <taxon>Actinomycetota</taxon>
        <taxon>Actinomycetes</taxon>
        <taxon>Micromonosporales</taxon>
        <taxon>Micromonosporaceae</taxon>
        <taxon>Actinorhabdospora</taxon>
    </lineage>
</organism>
<feature type="domain" description="RNA polymerase sigma factor 70 region 4 type 2" evidence="8">
    <location>
        <begin position="104"/>
        <end position="154"/>
    </location>
</feature>
<dbReference type="Pfam" id="PF08281">
    <property type="entry name" value="Sigma70_r4_2"/>
    <property type="match status" value="1"/>
</dbReference>
<evidence type="ECO:0000256" key="3">
    <source>
        <dbReference type="ARBA" id="ARBA00023015"/>
    </source>
</evidence>
<dbReference type="AlphaFoldDB" id="A0A9W6SFU3"/>
<name>A0A9W6SFU3_9ACTN</name>
<dbReference type="Gene3D" id="1.10.1740.10">
    <property type="match status" value="1"/>
</dbReference>
<dbReference type="InterPro" id="IPR052704">
    <property type="entry name" value="ECF_Sigma-70_Domain"/>
</dbReference>
<reference evidence="9" key="1">
    <citation type="submission" date="2023-03" db="EMBL/GenBank/DDBJ databases">
        <title>Actinorhabdospora filicis NBRC 111898.</title>
        <authorList>
            <person name="Ichikawa N."/>
            <person name="Sato H."/>
            <person name="Tonouchi N."/>
        </authorList>
    </citation>
    <scope>NUCLEOTIDE SEQUENCE</scope>
    <source>
        <strain evidence="9">NBRC 111898</strain>
    </source>
</reference>
<gene>
    <name evidence="9" type="ORF">Afil01_11860</name>
</gene>
<dbReference type="GO" id="GO:0003677">
    <property type="term" value="F:DNA binding"/>
    <property type="evidence" value="ECO:0007669"/>
    <property type="project" value="InterPro"/>
</dbReference>
<dbReference type="PANTHER" id="PTHR30173:SF43">
    <property type="entry name" value="ECF RNA POLYMERASE SIGMA FACTOR SIGI-RELATED"/>
    <property type="match status" value="1"/>
</dbReference>
<sequence length="281" mass="29419">MDTLAELFETHRPRLQAVARRILGAPAEAEDAVQDAWLRASRAGLDGVVNPGGWLTTIVARVALNMLESRKTRREDPIDDVVAEPVSPADPASAAVQDDEIGRALSVVLDELSPSERVAFVLHDLFAVPFGEIAAIIDRTPTTTRKLASRGRQRVQGAGIPDSDAGDRKDAVTAFLAAARGGDFATLLTILDPDVVLTSDAAAVLLGTPENLVGASAVGGVFNGRASAAIVSLVDGLPGAVWNVRGKPRAVLMFSVENGRITGIHAIGEVDSVDIEELPAS</sequence>
<dbReference type="InterPro" id="IPR014284">
    <property type="entry name" value="RNA_pol_sigma-70_dom"/>
</dbReference>
<comment type="caution">
    <text evidence="9">The sequence shown here is derived from an EMBL/GenBank/DDBJ whole genome shotgun (WGS) entry which is preliminary data.</text>
</comment>
<evidence type="ECO:0000256" key="1">
    <source>
        <dbReference type="ARBA" id="ARBA00010641"/>
    </source>
</evidence>
<evidence type="ECO:0000313" key="9">
    <source>
        <dbReference type="EMBL" id="GLZ76379.1"/>
    </source>
</evidence>
<dbReference type="SUPFAM" id="SSF88659">
    <property type="entry name" value="Sigma3 and sigma4 domains of RNA polymerase sigma factors"/>
    <property type="match status" value="1"/>
</dbReference>
<accession>A0A9W6SFU3</accession>
<evidence type="ECO:0000313" key="10">
    <source>
        <dbReference type="Proteomes" id="UP001165079"/>
    </source>
</evidence>
<dbReference type="Gene3D" id="3.10.450.50">
    <property type="match status" value="1"/>
</dbReference>
<keyword evidence="10" id="KW-1185">Reference proteome</keyword>
<evidence type="ECO:0000259" key="8">
    <source>
        <dbReference type="Pfam" id="PF08281"/>
    </source>
</evidence>
<evidence type="ECO:0000256" key="2">
    <source>
        <dbReference type="ARBA" id="ARBA00011344"/>
    </source>
</evidence>
<dbReference type="InterPro" id="IPR013325">
    <property type="entry name" value="RNA_pol_sigma_r2"/>
</dbReference>
<proteinExistence type="inferred from homology"/>
<dbReference type="NCBIfam" id="TIGR02937">
    <property type="entry name" value="sigma70-ECF"/>
    <property type="match status" value="1"/>
</dbReference>
<dbReference type="Pfam" id="PF04542">
    <property type="entry name" value="Sigma70_r2"/>
    <property type="match status" value="1"/>
</dbReference>
<keyword evidence="5" id="KW-0804">Transcription</keyword>
<keyword evidence="3" id="KW-0805">Transcription regulation</keyword>
<dbReference type="RefSeq" id="WP_285661559.1">
    <property type="nucleotide sequence ID" value="NZ_BSTX01000001.1"/>
</dbReference>
<dbReference type="PANTHER" id="PTHR30173">
    <property type="entry name" value="SIGMA 19 FACTOR"/>
    <property type="match status" value="1"/>
</dbReference>
<evidence type="ECO:0000259" key="7">
    <source>
        <dbReference type="Pfam" id="PF04542"/>
    </source>
</evidence>
<comment type="subunit">
    <text evidence="2">Interacts transiently with the RNA polymerase catalytic core formed by RpoA, RpoB, RpoC and RpoZ (2 alpha, 1 beta, 1 beta' and 1 omega subunit) to form the RNA polymerase holoenzyme that can initiate transcription.</text>
</comment>
<evidence type="ECO:0000256" key="4">
    <source>
        <dbReference type="ARBA" id="ARBA00023082"/>
    </source>
</evidence>